<evidence type="ECO:0000256" key="5">
    <source>
        <dbReference type="ARBA" id="ARBA00022840"/>
    </source>
</evidence>
<dbReference type="InterPro" id="IPR003593">
    <property type="entry name" value="AAA+_ATPase"/>
</dbReference>
<dbReference type="GO" id="GO:0005886">
    <property type="term" value="C:plasma membrane"/>
    <property type="evidence" value="ECO:0007669"/>
    <property type="project" value="UniProtKB-SubCell"/>
</dbReference>
<comment type="similarity">
    <text evidence="2">Belongs to the ABC transporter superfamily.</text>
</comment>
<dbReference type="PROSITE" id="PS50893">
    <property type="entry name" value="ABC_TRANSPORTER_2"/>
    <property type="match status" value="1"/>
</dbReference>
<keyword evidence="4" id="KW-0547">Nucleotide-binding</keyword>
<evidence type="ECO:0000256" key="3">
    <source>
        <dbReference type="ARBA" id="ARBA00022448"/>
    </source>
</evidence>
<dbReference type="Gene3D" id="3.40.50.300">
    <property type="entry name" value="P-loop containing nucleotide triphosphate hydrolases"/>
    <property type="match status" value="1"/>
</dbReference>
<gene>
    <name evidence="7" type="ORF">E3C22_23100</name>
</gene>
<dbReference type="CDD" id="cd03257">
    <property type="entry name" value="ABC_NikE_OppD_transporters"/>
    <property type="match status" value="1"/>
</dbReference>
<dbReference type="Pfam" id="PF08352">
    <property type="entry name" value="oligo_HPY"/>
    <property type="match status" value="1"/>
</dbReference>
<dbReference type="InterPro" id="IPR013563">
    <property type="entry name" value="Oligopep_ABC_C"/>
</dbReference>
<proteinExistence type="inferred from homology"/>
<dbReference type="Proteomes" id="UP000298179">
    <property type="component" value="Unassembled WGS sequence"/>
</dbReference>
<dbReference type="InterPro" id="IPR017871">
    <property type="entry name" value="ABC_transporter-like_CS"/>
</dbReference>
<dbReference type="PROSITE" id="PS00211">
    <property type="entry name" value="ABC_TRANSPORTER_1"/>
    <property type="match status" value="1"/>
</dbReference>
<dbReference type="PANTHER" id="PTHR43776">
    <property type="entry name" value="TRANSPORT ATP-BINDING PROTEIN"/>
    <property type="match status" value="1"/>
</dbReference>
<dbReference type="InterPro" id="IPR050319">
    <property type="entry name" value="ABC_transp_ATP-bind"/>
</dbReference>
<protein>
    <submittedName>
        <fullName evidence="7">ABC transporter ATP-binding protein</fullName>
    </submittedName>
</protein>
<comment type="subcellular location">
    <subcellularLocation>
        <location evidence="1">Cell inner membrane</location>
        <topology evidence="1">Peripheral membrane protein</topology>
    </subcellularLocation>
</comment>
<dbReference type="InterPro" id="IPR003439">
    <property type="entry name" value="ABC_transporter-like_ATP-bd"/>
</dbReference>
<comment type="caution">
    <text evidence="7">The sequence shown here is derived from an EMBL/GenBank/DDBJ whole genome shotgun (WGS) entry which is preliminary data.</text>
</comment>
<evidence type="ECO:0000256" key="1">
    <source>
        <dbReference type="ARBA" id="ARBA00004417"/>
    </source>
</evidence>
<reference evidence="7 8" key="1">
    <citation type="submission" date="2019-03" db="EMBL/GenBank/DDBJ databases">
        <title>Jiella endophytica sp. nov., a novel endophytic bacterium isolated from root of Ficus microcarpa Linn. f.</title>
        <authorList>
            <person name="Tuo L."/>
        </authorList>
    </citation>
    <scope>NUCLEOTIDE SEQUENCE [LARGE SCALE GENOMIC DNA]</scope>
    <source>
        <strain evidence="7 8">CBS5Q-3</strain>
    </source>
</reference>
<evidence type="ECO:0000256" key="2">
    <source>
        <dbReference type="ARBA" id="ARBA00005417"/>
    </source>
</evidence>
<dbReference type="NCBIfam" id="TIGR01727">
    <property type="entry name" value="oligo_HPY"/>
    <property type="match status" value="1"/>
</dbReference>
<dbReference type="FunFam" id="3.40.50.300:FF:000016">
    <property type="entry name" value="Oligopeptide ABC transporter ATP-binding component"/>
    <property type="match status" value="1"/>
</dbReference>
<dbReference type="RefSeq" id="WP_134764249.1">
    <property type="nucleotide sequence ID" value="NZ_SOZD01000013.1"/>
</dbReference>
<dbReference type="SMART" id="SM00382">
    <property type="entry name" value="AAA"/>
    <property type="match status" value="1"/>
</dbReference>
<name>A0A4Y8RAG7_9HYPH</name>
<dbReference type="GO" id="GO:0015833">
    <property type="term" value="P:peptide transport"/>
    <property type="evidence" value="ECO:0007669"/>
    <property type="project" value="InterPro"/>
</dbReference>
<dbReference type="Pfam" id="PF00005">
    <property type="entry name" value="ABC_tran"/>
    <property type="match status" value="1"/>
</dbReference>
<evidence type="ECO:0000313" key="7">
    <source>
        <dbReference type="EMBL" id="TFF17859.1"/>
    </source>
</evidence>
<dbReference type="PANTHER" id="PTHR43776:SF7">
    <property type="entry name" value="D,D-DIPEPTIDE TRANSPORT ATP-BINDING PROTEIN DDPF-RELATED"/>
    <property type="match status" value="1"/>
</dbReference>
<dbReference type="AlphaFoldDB" id="A0A4Y8RAG7"/>
<dbReference type="EMBL" id="SOZD01000013">
    <property type="protein sequence ID" value="TFF17859.1"/>
    <property type="molecule type" value="Genomic_DNA"/>
</dbReference>
<organism evidence="7 8">
    <name type="scientific">Jiella endophytica</name>
    <dbReference type="NCBI Taxonomy" id="2558362"/>
    <lineage>
        <taxon>Bacteria</taxon>
        <taxon>Pseudomonadati</taxon>
        <taxon>Pseudomonadota</taxon>
        <taxon>Alphaproteobacteria</taxon>
        <taxon>Hyphomicrobiales</taxon>
        <taxon>Aurantimonadaceae</taxon>
        <taxon>Jiella</taxon>
    </lineage>
</organism>
<dbReference type="GO" id="GO:0055085">
    <property type="term" value="P:transmembrane transport"/>
    <property type="evidence" value="ECO:0007669"/>
    <property type="project" value="UniProtKB-ARBA"/>
</dbReference>
<dbReference type="GO" id="GO:0016887">
    <property type="term" value="F:ATP hydrolysis activity"/>
    <property type="evidence" value="ECO:0007669"/>
    <property type="project" value="InterPro"/>
</dbReference>
<dbReference type="OrthoDB" id="7328866at2"/>
<dbReference type="SUPFAM" id="SSF52540">
    <property type="entry name" value="P-loop containing nucleoside triphosphate hydrolases"/>
    <property type="match status" value="1"/>
</dbReference>
<accession>A0A4Y8RAG7</accession>
<dbReference type="GO" id="GO:0005524">
    <property type="term" value="F:ATP binding"/>
    <property type="evidence" value="ECO:0007669"/>
    <property type="project" value="UniProtKB-KW"/>
</dbReference>
<feature type="domain" description="ABC transporter" evidence="6">
    <location>
        <begin position="7"/>
        <end position="255"/>
    </location>
</feature>
<sequence length="336" mass="36864">MSADSLLRVRDLAVHFPAGHRNGRRLFVHAVDGVSFDVKRGTTFGIVGESGSGKSTTAQAVMRLVEITAGEIELGGVPLSKLKDEALRSERSRFQMIFQDPFSSLDPRRRAGAAVRQTLDLLGVGDLKRRDETVAEMLTAVGLHPSAARLYPHQFSGGQRQRLCIARALASQPELVVCDEPVSALDVAIQAQILNLLRRLQREQFLTYLFISHDLAVVQNICDEVAVMYLGEFVEKAPTDAIFGGARHPYTWSLMAAALSPEPREGRRPDRFIVAGEPPSPIDPPAGCRFSGRCPFATERCHREKPALRELAPGHQVACHYAETLDCPIPALRQAA</sequence>
<dbReference type="InterPro" id="IPR027417">
    <property type="entry name" value="P-loop_NTPase"/>
</dbReference>
<keyword evidence="3" id="KW-0813">Transport</keyword>
<evidence type="ECO:0000259" key="6">
    <source>
        <dbReference type="PROSITE" id="PS50893"/>
    </source>
</evidence>
<keyword evidence="5 7" id="KW-0067">ATP-binding</keyword>
<evidence type="ECO:0000256" key="4">
    <source>
        <dbReference type="ARBA" id="ARBA00022741"/>
    </source>
</evidence>
<keyword evidence="8" id="KW-1185">Reference proteome</keyword>
<evidence type="ECO:0000313" key="8">
    <source>
        <dbReference type="Proteomes" id="UP000298179"/>
    </source>
</evidence>